<name>A0A249PL79_9HYPH</name>
<keyword evidence="3" id="KW-1185">Reference proteome</keyword>
<feature type="transmembrane region" description="Helical" evidence="1">
    <location>
        <begin position="106"/>
        <end position="128"/>
    </location>
</feature>
<dbReference type="EMBL" id="CP023068">
    <property type="protein sequence ID" value="ASY66546.1"/>
    <property type="molecule type" value="Genomic_DNA"/>
</dbReference>
<protein>
    <submittedName>
        <fullName evidence="2">Uncharacterized protein</fullName>
    </submittedName>
</protein>
<keyword evidence="1" id="KW-0812">Transmembrane</keyword>
<organism evidence="2 3">
    <name type="scientific">Sinorhizobium sojae CCBAU 05684</name>
    <dbReference type="NCBI Taxonomy" id="716928"/>
    <lineage>
        <taxon>Bacteria</taxon>
        <taxon>Pseudomonadati</taxon>
        <taxon>Pseudomonadota</taxon>
        <taxon>Alphaproteobacteria</taxon>
        <taxon>Hyphomicrobiales</taxon>
        <taxon>Rhizobiaceae</taxon>
        <taxon>Sinorhizobium/Ensifer group</taxon>
        <taxon>Sinorhizobium</taxon>
    </lineage>
</organism>
<evidence type="ECO:0000313" key="3">
    <source>
        <dbReference type="Proteomes" id="UP000217211"/>
    </source>
</evidence>
<feature type="transmembrane region" description="Helical" evidence="1">
    <location>
        <begin position="21"/>
        <end position="39"/>
    </location>
</feature>
<dbReference type="KEGG" id="esj:SJ05684_b55640"/>
<keyword evidence="1" id="KW-1133">Transmembrane helix</keyword>
<dbReference type="Proteomes" id="UP000217211">
    <property type="component" value="Plasmid pSJ05684b"/>
</dbReference>
<dbReference type="AlphaFoldDB" id="A0A249PL79"/>
<evidence type="ECO:0000313" key="2">
    <source>
        <dbReference type="EMBL" id="ASY66546.1"/>
    </source>
</evidence>
<keyword evidence="2" id="KW-0614">Plasmid</keyword>
<geneLocation type="plasmid" evidence="3">
    <name>psj05684b</name>
</geneLocation>
<evidence type="ECO:0000256" key="1">
    <source>
        <dbReference type="SAM" id="Phobius"/>
    </source>
</evidence>
<reference evidence="2 3" key="1">
    <citation type="submission" date="2017-08" db="EMBL/GenBank/DDBJ databases">
        <title>Multipartite genome sequences of Sinorhizobium species nodulating soybeans.</title>
        <authorList>
            <person name="Tian C.F."/>
        </authorList>
    </citation>
    <scope>NUCLEOTIDE SEQUENCE [LARGE SCALE GENOMIC DNA]</scope>
    <source>
        <strain evidence="2 3">CCBAU 05684</strain>
        <plasmid evidence="3">psj05684b</plasmid>
    </source>
</reference>
<accession>A0A249PL79</accession>
<dbReference type="RefSeq" id="WP_034859720.1">
    <property type="nucleotide sequence ID" value="NZ_AJQT01000152.1"/>
</dbReference>
<gene>
    <name evidence="2" type="ORF">SJ05684_b55640</name>
</gene>
<keyword evidence="1" id="KW-0472">Membrane</keyword>
<proteinExistence type="predicted"/>
<feature type="transmembrane region" description="Helical" evidence="1">
    <location>
        <begin position="59"/>
        <end position="85"/>
    </location>
</feature>
<sequence length="134" mass="15299">MFKRIESPEEGFVQLKYWSDIVGVFTRLGFLYAGLFYTLRQIDWDAAPEDSFGVMWITPLLACIFIYLLAGALGGVFLAYMITVLQNQFVLPTKELGFWRRVLGQILYWSGIFLFGIIFGAFNLYVLINATSPS</sequence>